<reference evidence="4 5" key="1">
    <citation type="submission" date="2024-11" db="EMBL/GenBank/DDBJ databases">
        <authorList>
            <person name="Heng Y.C."/>
            <person name="Lim A.C.H."/>
            <person name="Lee J.K.Y."/>
            <person name="Kittelmann S."/>
        </authorList>
    </citation>
    <scope>NUCLEOTIDE SEQUENCE [LARGE SCALE GENOMIC DNA]</scope>
    <source>
        <strain evidence="4 5">WILCCON 0185</strain>
    </source>
</reference>
<proteinExistence type="predicted"/>
<dbReference type="InterPro" id="IPR025436">
    <property type="entry name" value="DUF4179"/>
</dbReference>
<name>A0ABW8T7I6_9CLOT</name>
<dbReference type="Gene3D" id="2.60.40.1630">
    <property type="entry name" value="bacillus anthracis domain"/>
    <property type="match status" value="1"/>
</dbReference>
<evidence type="ECO:0000256" key="1">
    <source>
        <dbReference type="SAM" id="Phobius"/>
    </source>
</evidence>
<keyword evidence="1" id="KW-1133">Transmembrane helix</keyword>
<feature type="domain" description="DUF4179" evidence="2">
    <location>
        <begin position="43"/>
        <end position="134"/>
    </location>
</feature>
<organism evidence="4 5">
    <name type="scientific">Candidatus Clostridium stratigraminis</name>
    <dbReference type="NCBI Taxonomy" id="3381661"/>
    <lineage>
        <taxon>Bacteria</taxon>
        <taxon>Bacillati</taxon>
        <taxon>Bacillota</taxon>
        <taxon>Clostridia</taxon>
        <taxon>Eubacteriales</taxon>
        <taxon>Clostridiaceae</taxon>
        <taxon>Clostridium</taxon>
    </lineage>
</organism>
<evidence type="ECO:0000313" key="5">
    <source>
        <dbReference type="Proteomes" id="UP001623591"/>
    </source>
</evidence>
<evidence type="ECO:0000259" key="2">
    <source>
        <dbReference type="Pfam" id="PF13786"/>
    </source>
</evidence>
<keyword evidence="1" id="KW-0812">Transmembrane</keyword>
<gene>
    <name evidence="4" type="ORF">ACJDUG_11900</name>
</gene>
<sequence>MDKDLLIDDILKEKAISENIILPKELDMKIKETIINLPERKKQKSKFIKRTAAAAIITIATATCLCVAFPAYARSVPVVSSVFQFLSDRNLIDRDYIAYSSDLNLSRTSNGVTVTINNIAYDGIDLSIGYTVESKEEMKDMPHMLDKEFRINGMLTSFGSRGTGQLINKNTYVGVDSFHVAKDYLPKEIQKQTLGGNVTIPDTFIMDLKIKEFSNKLKGNWDFKFKVSKEKIKEKVKDIKTSIDLSSLRPGLKVNEIVFTPINTALRSVENNAKSYEMVNYLVIDEKGRILSAKGATGSGSDEINRFYWEYTFRNIYEDTKSVTFIPSTYTKYQSEKIKNSNGSWENDKKDVLLDINKTTVLSQGKLGDYKITQVEFLNDKTVIHYECNGLIAAIQPYGLTILDSQGKEYPLSKEVVTELGNNKFVAYLEPLSFNKMYKLSAVDYEKVYDIREDLKFTIDVK</sequence>
<comment type="caution">
    <text evidence="4">The sequence shown here is derived from an EMBL/GenBank/DDBJ whole genome shotgun (WGS) entry which is preliminary data.</text>
</comment>
<dbReference type="Gene3D" id="2.60.40.1640">
    <property type="entry name" value="Conserved domain protein"/>
    <property type="match status" value="1"/>
</dbReference>
<evidence type="ECO:0000259" key="3">
    <source>
        <dbReference type="Pfam" id="PF18705"/>
    </source>
</evidence>
<dbReference type="EMBL" id="JBJHZZ010000008">
    <property type="protein sequence ID" value="MFL0247673.1"/>
    <property type="molecule type" value="Genomic_DNA"/>
</dbReference>
<dbReference type="RefSeq" id="WP_406770102.1">
    <property type="nucleotide sequence ID" value="NZ_JBJHZZ010000008.1"/>
</dbReference>
<dbReference type="Proteomes" id="UP001623591">
    <property type="component" value="Unassembled WGS sequence"/>
</dbReference>
<feature type="transmembrane region" description="Helical" evidence="1">
    <location>
        <begin position="51"/>
        <end position="73"/>
    </location>
</feature>
<dbReference type="InterPro" id="IPR040680">
    <property type="entry name" value="DUF5643"/>
</dbReference>
<dbReference type="Pfam" id="PF13786">
    <property type="entry name" value="DUF4179"/>
    <property type="match status" value="1"/>
</dbReference>
<feature type="domain" description="DUF5643" evidence="3">
    <location>
        <begin position="235"/>
        <end position="338"/>
    </location>
</feature>
<evidence type="ECO:0000313" key="4">
    <source>
        <dbReference type="EMBL" id="MFL0247673.1"/>
    </source>
</evidence>
<dbReference type="Pfam" id="PF18705">
    <property type="entry name" value="DUF5643"/>
    <property type="match status" value="1"/>
</dbReference>
<protein>
    <submittedName>
        <fullName evidence="4">DUF4179 domain-containing protein</fullName>
    </submittedName>
</protein>
<keyword evidence="1" id="KW-0472">Membrane</keyword>
<accession>A0ABW8T7I6</accession>
<keyword evidence="5" id="KW-1185">Reference proteome</keyword>